<dbReference type="Gene3D" id="3.80.10.10">
    <property type="entry name" value="Ribonuclease Inhibitor"/>
    <property type="match status" value="1"/>
</dbReference>
<keyword evidence="8" id="KW-0472">Membrane</keyword>
<evidence type="ECO:0000313" key="11">
    <source>
        <dbReference type="EMBL" id="GIY91260.1"/>
    </source>
</evidence>
<gene>
    <name evidence="11" type="primary">LGR5</name>
    <name evidence="11" type="ORF">CEXT_83361</name>
</gene>
<organism evidence="11 12">
    <name type="scientific">Caerostris extrusa</name>
    <name type="common">Bark spider</name>
    <name type="synonym">Caerostris bankana</name>
    <dbReference type="NCBI Taxonomy" id="172846"/>
    <lineage>
        <taxon>Eukaryota</taxon>
        <taxon>Metazoa</taxon>
        <taxon>Ecdysozoa</taxon>
        <taxon>Arthropoda</taxon>
        <taxon>Chelicerata</taxon>
        <taxon>Arachnida</taxon>
        <taxon>Araneae</taxon>
        <taxon>Araneomorphae</taxon>
        <taxon>Entelegynae</taxon>
        <taxon>Araneoidea</taxon>
        <taxon>Araneidae</taxon>
        <taxon>Caerostris</taxon>
    </lineage>
</organism>
<keyword evidence="9" id="KW-1015">Disulfide bond</keyword>
<comment type="subcellular location">
    <subcellularLocation>
        <location evidence="1">Cell membrane</location>
        <topology evidence="1">Single-pass membrane protein</topology>
    </subcellularLocation>
</comment>
<keyword evidence="3" id="KW-1003">Cell membrane</keyword>
<keyword evidence="7" id="KW-0406">Ion transport</keyword>
<keyword evidence="11" id="KW-0675">Receptor</keyword>
<sequence length="94" mass="10404">MRSRKVKGVFVVYGVFEGVSLDKMEIHGNALTQFPETASLPALRELVFSDNIISELSDTAFRKNPKLTLLEMSGNPITKVGSSTFAYLPNLKKL</sequence>
<dbReference type="PANTHER" id="PTHR46473:SF10">
    <property type="entry name" value="LD45603P-RELATED"/>
    <property type="match status" value="1"/>
</dbReference>
<evidence type="ECO:0000256" key="7">
    <source>
        <dbReference type="ARBA" id="ARBA00023065"/>
    </source>
</evidence>
<dbReference type="PANTHER" id="PTHR46473">
    <property type="entry name" value="GH08155P"/>
    <property type="match status" value="1"/>
</dbReference>
<dbReference type="InterPro" id="IPR032675">
    <property type="entry name" value="LRR_dom_sf"/>
</dbReference>
<protein>
    <submittedName>
        <fullName evidence="11">Leucine-rich repeat-containing G-protein coupled receptor 5</fullName>
    </submittedName>
</protein>
<evidence type="ECO:0000256" key="4">
    <source>
        <dbReference type="ARBA" id="ARBA00022692"/>
    </source>
</evidence>
<keyword evidence="10" id="KW-0407">Ion channel</keyword>
<evidence type="ECO:0000256" key="8">
    <source>
        <dbReference type="ARBA" id="ARBA00023136"/>
    </source>
</evidence>
<dbReference type="GO" id="GO:0005886">
    <property type="term" value="C:plasma membrane"/>
    <property type="evidence" value="ECO:0007669"/>
    <property type="project" value="UniProtKB-SubCell"/>
</dbReference>
<dbReference type="AlphaFoldDB" id="A0AAV4XBA9"/>
<dbReference type="GO" id="GO:0034220">
    <property type="term" value="P:monoatomic ion transmembrane transport"/>
    <property type="evidence" value="ECO:0007669"/>
    <property type="project" value="UniProtKB-KW"/>
</dbReference>
<evidence type="ECO:0000313" key="12">
    <source>
        <dbReference type="Proteomes" id="UP001054945"/>
    </source>
</evidence>
<keyword evidence="6" id="KW-1133">Transmembrane helix</keyword>
<evidence type="ECO:0000256" key="9">
    <source>
        <dbReference type="ARBA" id="ARBA00023157"/>
    </source>
</evidence>
<dbReference type="InterPro" id="IPR051432">
    <property type="entry name" value="KCNMA1_auxiliary"/>
</dbReference>
<evidence type="ECO:0000256" key="5">
    <source>
        <dbReference type="ARBA" id="ARBA00022729"/>
    </source>
</evidence>
<keyword evidence="2" id="KW-0813">Transport</keyword>
<reference evidence="11 12" key="1">
    <citation type="submission" date="2021-06" db="EMBL/GenBank/DDBJ databases">
        <title>Caerostris extrusa draft genome.</title>
        <authorList>
            <person name="Kono N."/>
            <person name="Arakawa K."/>
        </authorList>
    </citation>
    <scope>NUCLEOTIDE SEQUENCE [LARGE SCALE GENOMIC DNA]</scope>
</reference>
<comment type="caution">
    <text evidence="11">The sequence shown here is derived from an EMBL/GenBank/DDBJ whole genome shotgun (WGS) entry which is preliminary data.</text>
</comment>
<keyword evidence="5" id="KW-0732">Signal</keyword>
<evidence type="ECO:0000256" key="3">
    <source>
        <dbReference type="ARBA" id="ARBA00022475"/>
    </source>
</evidence>
<proteinExistence type="predicted"/>
<name>A0AAV4XBA9_CAEEX</name>
<accession>A0AAV4XBA9</accession>
<evidence type="ECO:0000256" key="2">
    <source>
        <dbReference type="ARBA" id="ARBA00022448"/>
    </source>
</evidence>
<evidence type="ECO:0000256" key="1">
    <source>
        <dbReference type="ARBA" id="ARBA00004162"/>
    </source>
</evidence>
<dbReference type="InterPro" id="IPR001611">
    <property type="entry name" value="Leu-rich_rpt"/>
</dbReference>
<keyword evidence="4" id="KW-0812">Transmembrane</keyword>
<evidence type="ECO:0000256" key="6">
    <source>
        <dbReference type="ARBA" id="ARBA00022989"/>
    </source>
</evidence>
<evidence type="ECO:0000256" key="10">
    <source>
        <dbReference type="ARBA" id="ARBA00023303"/>
    </source>
</evidence>
<dbReference type="SUPFAM" id="SSF52058">
    <property type="entry name" value="L domain-like"/>
    <property type="match status" value="1"/>
</dbReference>
<dbReference type="Proteomes" id="UP001054945">
    <property type="component" value="Unassembled WGS sequence"/>
</dbReference>
<dbReference type="EMBL" id="BPLR01017395">
    <property type="protein sequence ID" value="GIY91260.1"/>
    <property type="molecule type" value="Genomic_DNA"/>
</dbReference>
<dbReference type="Pfam" id="PF13855">
    <property type="entry name" value="LRR_8"/>
    <property type="match status" value="1"/>
</dbReference>
<keyword evidence="12" id="KW-1185">Reference proteome</keyword>